<gene>
    <name evidence="6" type="ORF">ACD_4C00136G0012</name>
</gene>
<dbReference type="Gene3D" id="1.10.560.10">
    <property type="entry name" value="GroEL-like equatorial domain"/>
    <property type="match status" value="1"/>
</dbReference>
<dbReference type="CDD" id="cd03344">
    <property type="entry name" value="GroEL"/>
    <property type="match status" value="1"/>
</dbReference>
<dbReference type="PRINTS" id="PR00298">
    <property type="entry name" value="CHAPERONIN60"/>
</dbReference>
<evidence type="ECO:0000256" key="5">
    <source>
        <dbReference type="SAM" id="Coils"/>
    </source>
</evidence>
<dbReference type="FunFam" id="3.50.7.10:FF:000001">
    <property type="entry name" value="60 kDa chaperonin"/>
    <property type="match status" value="1"/>
</dbReference>
<dbReference type="GO" id="GO:0005524">
    <property type="term" value="F:ATP binding"/>
    <property type="evidence" value="ECO:0007669"/>
    <property type="project" value="InterPro"/>
</dbReference>
<dbReference type="Gene3D" id="3.50.7.10">
    <property type="entry name" value="GroEL"/>
    <property type="match status" value="1"/>
</dbReference>
<keyword evidence="5" id="KW-0175">Coiled coil</keyword>
<dbReference type="Gene3D" id="3.30.260.10">
    <property type="entry name" value="TCP-1-like chaperonin intermediate domain"/>
    <property type="match status" value="1"/>
</dbReference>
<comment type="similarity">
    <text evidence="1 3">Belongs to the chaperonin (HSP60) family.</text>
</comment>
<evidence type="ECO:0000256" key="4">
    <source>
        <dbReference type="RuleBase" id="RU000419"/>
    </source>
</evidence>
<evidence type="ECO:0000256" key="2">
    <source>
        <dbReference type="ARBA" id="ARBA00023186"/>
    </source>
</evidence>
<evidence type="ECO:0000256" key="1">
    <source>
        <dbReference type="ARBA" id="ARBA00006607"/>
    </source>
</evidence>
<dbReference type="InterPro" id="IPR002423">
    <property type="entry name" value="Cpn60/GroEL/TCP-1"/>
</dbReference>
<accession>K2FY75</accession>
<dbReference type="PANTHER" id="PTHR45633">
    <property type="entry name" value="60 KDA HEAT SHOCK PROTEIN, MITOCHONDRIAL"/>
    <property type="match status" value="1"/>
</dbReference>
<dbReference type="InterPro" id="IPR027413">
    <property type="entry name" value="GROEL-like_equatorial_sf"/>
</dbReference>
<dbReference type="InterPro" id="IPR027409">
    <property type="entry name" value="GroEL-like_apical_dom_sf"/>
</dbReference>
<dbReference type="GO" id="GO:0042026">
    <property type="term" value="P:protein refolding"/>
    <property type="evidence" value="ECO:0007669"/>
    <property type="project" value="InterPro"/>
</dbReference>
<proteinExistence type="inferred from homology"/>
<dbReference type="Pfam" id="PF00118">
    <property type="entry name" value="Cpn60_TCP1"/>
    <property type="match status" value="1"/>
</dbReference>
<dbReference type="SUPFAM" id="SSF48592">
    <property type="entry name" value="GroEL equatorial domain-like"/>
    <property type="match status" value="1"/>
</dbReference>
<dbReference type="InterPro" id="IPR001844">
    <property type="entry name" value="Cpn60/GroEL"/>
</dbReference>
<dbReference type="SUPFAM" id="SSF54849">
    <property type="entry name" value="GroEL-intermediate domain like"/>
    <property type="match status" value="1"/>
</dbReference>
<dbReference type="NCBIfam" id="NF009489">
    <property type="entry name" value="PRK12851.1"/>
    <property type="match status" value="1"/>
</dbReference>
<protein>
    <recommendedName>
        <fullName evidence="4">60 kDa chaperonin</fullName>
    </recommendedName>
</protein>
<comment type="caution">
    <text evidence="6">The sequence shown here is derived from an EMBL/GenBank/DDBJ whole genome shotgun (WGS) entry which is preliminary data.</text>
</comment>
<dbReference type="NCBIfam" id="NF009488">
    <property type="entry name" value="PRK12850.1"/>
    <property type="match status" value="1"/>
</dbReference>
<sequence>MAKKITFWDEARLKMFAWVEKIAKTVAATIWPKWRNVVFPKWYGAPQVTNDGVTIAKEIELEDKIENMWAELVKEAASKTNDAAWDGTTTSVLLTYAMIKEWLREIRSWINAIELKNWMKKAWMVIEMELEKNTKVINTKEEIEQVATISAQDSEVGKIISEAMEKVWKDWVITVEEWQTFGLEVELTEWMKFDNGYISPYMITDGEKMESKIQDAKILITDKKISSLKDLLPVLEQLASTWKRDMVIIADDIDGDALAWIILNKLKWVLNILWIKAPGFWDRKKEMLKDLAILTWATVITDELWYKLENASLEHLWSAKVVSSTKDNTTIVWWNWDRELIKRRVNEIRNQIENTKSDYDKEKLSERLAKLAWWIAVIKVWAASEVEMKEKKLRIEDALNATKAAVDEWIVAGWWVALLKASKILDTFDCWNKDQNIWVHIVSRALSYPVKQIAENAWKEWSIIVDEIRRNSDINYWYDASSDEFKDMIKAWIVDPKKVTRSALENAISISWMFLTTEAVVSDIPKEEGDHSHETWMWGMWGMGMWGMWGMY</sequence>
<dbReference type="InterPro" id="IPR027410">
    <property type="entry name" value="TCP-1-like_intermed_sf"/>
</dbReference>
<dbReference type="NCBIfam" id="NF000592">
    <property type="entry name" value="PRK00013.1"/>
    <property type="match status" value="1"/>
</dbReference>
<keyword evidence="2" id="KW-0143">Chaperone</keyword>
<feature type="coiled-coil region" evidence="5">
    <location>
        <begin position="338"/>
        <end position="365"/>
    </location>
</feature>
<reference evidence="6" key="1">
    <citation type="journal article" date="2012" name="Science">
        <title>Fermentation, hydrogen, and sulfur metabolism in multiple uncultivated bacterial phyla.</title>
        <authorList>
            <person name="Wrighton K.C."/>
            <person name="Thomas B.C."/>
            <person name="Sharon I."/>
            <person name="Miller C.S."/>
            <person name="Castelle C.J."/>
            <person name="VerBerkmoes N.C."/>
            <person name="Wilkins M.J."/>
            <person name="Hettich R.L."/>
            <person name="Lipton M.S."/>
            <person name="Williams K.H."/>
            <person name="Long P.E."/>
            <person name="Banfield J.F."/>
        </authorList>
    </citation>
    <scope>NUCLEOTIDE SEQUENCE [LARGE SCALE GENOMIC DNA]</scope>
</reference>
<dbReference type="AlphaFoldDB" id="K2FY75"/>
<dbReference type="SUPFAM" id="SSF52029">
    <property type="entry name" value="GroEL apical domain-like"/>
    <property type="match status" value="1"/>
</dbReference>
<name>K2FY75_9BACT</name>
<dbReference type="GO" id="GO:0140662">
    <property type="term" value="F:ATP-dependent protein folding chaperone"/>
    <property type="evidence" value="ECO:0007669"/>
    <property type="project" value="InterPro"/>
</dbReference>
<evidence type="ECO:0000256" key="3">
    <source>
        <dbReference type="RuleBase" id="RU000418"/>
    </source>
</evidence>
<organism evidence="6">
    <name type="scientific">uncultured bacterium</name>
    <name type="common">gcode 4</name>
    <dbReference type="NCBI Taxonomy" id="1234023"/>
    <lineage>
        <taxon>Bacteria</taxon>
        <taxon>environmental samples</taxon>
    </lineage>
</organism>
<dbReference type="NCBIfam" id="TIGR02348">
    <property type="entry name" value="GroEL"/>
    <property type="match status" value="1"/>
</dbReference>
<dbReference type="NCBIfam" id="NF009487">
    <property type="entry name" value="PRK12849.1"/>
    <property type="match status" value="1"/>
</dbReference>
<comment type="subunit">
    <text evidence="4">Forms a cylinder of 14 subunits composed of two heptameric rings stacked back-to-back. Interacts with the co-chaperonin GroES.</text>
</comment>
<evidence type="ECO:0000313" key="6">
    <source>
        <dbReference type="EMBL" id="EKE26852.1"/>
    </source>
</evidence>
<comment type="function">
    <text evidence="4">Together with its co-chaperonin GroES, plays an essential role in assisting protein folding. The GroEL-GroES system forms a nano-cage that allows encapsulation of the non-native substrate proteins and provides a physical environment optimized to promote and accelerate protein folding.</text>
</comment>
<dbReference type="EMBL" id="AMFJ01000652">
    <property type="protein sequence ID" value="EKE26852.1"/>
    <property type="molecule type" value="Genomic_DNA"/>
</dbReference>